<dbReference type="InterPro" id="IPR052761">
    <property type="entry name" value="Fungal_Detox/Toxin_TFs"/>
</dbReference>
<dbReference type="GO" id="GO:0008270">
    <property type="term" value="F:zinc ion binding"/>
    <property type="evidence" value="ECO:0007669"/>
    <property type="project" value="InterPro"/>
</dbReference>
<dbReference type="STRING" id="454130.A0A0U5GCJ6"/>
<reference evidence="5" key="1">
    <citation type="journal article" date="2016" name="Genome Announc.">
        <title>Draft genome sequences of fungus Aspergillus calidoustus.</title>
        <authorList>
            <person name="Horn F."/>
            <person name="Linde J."/>
            <person name="Mattern D.J."/>
            <person name="Walther G."/>
            <person name="Guthke R."/>
            <person name="Scherlach K."/>
            <person name="Martin K."/>
            <person name="Brakhage A.A."/>
            <person name="Petzke L."/>
            <person name="Valiante V."/>
        </authorList>
    </citation>
    <scope>NUCLEOTIDE SEQUENCE [LARGE SCALE GENOMIC DNA]</scope>
    <source>
        <strain evidence="5">SF006504</strain>
    </source>
</reference>
<dbReference type="GO" id="GO:0003677">
    <property type="term" value="F:DNA binding"/>
    <property type="evidence" value="ECO:0007669"/>
    <property type="project" value="InterPro"/>
</dbReference>
<evidence type="ECO:0000313" key="4">
    <source>
        <dbReference type="EMBL" id="CEL09315.1"/>
    </source>
</evidence>
<dbReference type="AlphaFoldDB" id="A0A0U5GCJ6"/>
<dbReference type="PANTHER" id="PTHR47425:SF2">
    <property type="entry name" value="FARB-RELATED"/>
    <property type="match status" value="1"/>
</dbReference>
<organism evidence="4 5">
    <name type="scientific">Aspergillus calidoustus</name>
    <dbReference type="NCBI Taxonomy" id="454130"/>
    <lineage>
        <taxon>Eukaryota</taxon>
        <taxon>Fungi</taxon>
        <taxon>Dikarya</taxon>
        <taxon>Ascomycota</taxon>
        <taxon>Pezizomycotina</taxon>
        <taxon>Eurotiomycetes</taxon>
        <taxon>Eurotiomycetidae</taxon>
        <taxon>Eurotiales</taxon>
        <taxon>Aspergillaceae</taxon>
        <taxon>Aspergillus</taxon>
        <taxon>Aspergillus subgen. Nidulantes</taxon>
    </lineage>
</organism>
<evidence type="ECO:0000259" key="3">
    <source>
        <dbReference type="SMART" id="SM00906"/>
    </source>
</evidence>
<dbReference type="OrthoDB" id="3438206at2759"/>
<dbReference type="InterPro" id="IPR007219">
    <property type="entry name" value="XnlR_reg_dom"/>
</dbReference>
<dbReference type="Proteomes" id="UP000054771">
    <property type="component" value="Unassembled WGS sequence"/>
</dbReference>
<dbReference type="EMBL" id="CDMC01000013">
    <property type="protein sequence ID" value="CEL09315.1"/>
    <property type="molecule type" value="Genomic_DNA"/>
</dbReference>
<sequence length="761" mass="85329">MLRPRRKRTTYRPLEVVQQTLRDPAIAAPALPPGTPFPCGVRFAKTIIGDAKGNLLFEFPKTKVACNLPTSHLSPPSSIPRKPRSIIQGTAIDKSVPFSSYSFIESTALARLSASDVKYLESEGCFKIPHRPHLDNFVREYFLHVHSCMPVVDEADMWLSYEQEAGRPKIPLLLFQAMLFAASRFVPLPSLQASGFDGSHEASEVLHRRASLLLQFKTETDHGVRTQAALLLSLQSTALDMYTNSSFLSMAIQSAQASRLQLYGTLPGLTLDERQRKKRLFWCVIVRDRTIALAMRRPLQVTPDAFDPYQDPLTEQDMEPEMKGSSVYDMATKHDLMKIFVIHCQLAAALTSTVMITCSRNNTPIPALPSHEDLRGALVALDLCTHDLKMWLDKAEPQLQSIASATANRSNFITVCVDLQWMYYQSVAQLRKRLTRTDNLFFFSSAHMALSHFIIFMSSMSTHAPKPDGMSGVGMSMSNLMGSFAGLKDVLRRLVMSNQAGLLPISAVAYTAWPLLLASLDVQLSKSQSQKRTRMPELWVFEEAMRQYKQQFLVTQFLTDVIDRLLRLSKGELDETRKNPHDIAQPEGQNQPQEWSELYWQTPHLYFKVLFSLDYAMSSGKLPSKEEYPDWSPAQLGPQPPPSQSSRLTPLATYHTSLCVYQCLEPAPFPVLPEQSAYEGWNLDNYNETGRFCQPLLSESVFGEEPDAAKKDNECTDMTSMSPSDLWEAAVCTGSGSGSDNDQAITETLLYMLQYSCPAIG</sequence>
<dbReference type="Pfam" id="PF04082">
    <property type="entry name" value="Fungal_trans"/>
    <property type="match status" value="1"/>
</dbReference>
<dbReference type="SMART" id="SM00906">
    <property type="entry name" value="Fungal_trans"/>
    <property type="match status" value="1"/>
</dbReference>
<dbReference type="CDD" id="cd12148">
    <property type="entry name" value="fungal_TF_MHR"/>
    <property type="match status" value="1"/>
</dbReference>
<keyword evidence="5" id="KW-1185">Reference proteome</keyword>
<evidence type="ECO:0000313" key="5">
    <source>
        <dbReference type="Proteomes" id="UP000054771"/>
    </source>
</evidence>
<evidence type="ECO:0000256" key="1">
    <source>
        <dbReference type="ARBA" id="ARBA00023242"/>
    </source>
</evidence>
<accession>A0A0U5GCJ6</accession>
<dbReference type="PANTHER" id="PTHR47425">
    <property type="entry name" value="FARB-RELATED"/>
    <property type="match status" value="1"/>
</dbReference>
<proteinExistence type="predicted"/>
<dbReference type="GO" id="GO:0006351">
    <property type="term" value="P:DNA-templated transcription"/>
    <property type="evidence" value="ECO:0007669"/>
    <property type="project" value="InterPro"/>
</dbReference>
<keyword evidence="1" id="KW-0539">Nucleus</keyword>
<dbReference type="OMA" id="WTEWING"/>
<name>A0A0U5GCJ6_ASPCI</name>
<protein>
    <recommendedName>
        <fullName evidence="3">Xylanolytic transcriptional activator regulatory domain-containing protein</fullName>
    </recommendedName>
</protein>
<feature type="region of interest" description="Disordered" evidence="2">
    <location>
        <begin position="624"/>
        <end position="648"/>
    </location>
</feature>
<evidence type="ECO:0000256" key="2">
    <source>
        <dbReference type="SAM" id="MobiDB-lite"/>
    </source>
</evidence>
<feature type="domain" description="Xylanolytic transcriptional activator regulatory" evidence="3">
    <location>
        <begin position="244"/>
        <end position="316"/>
    </location>
</feature>
<gene>
    <name evidence="4" type="ORF">ASPCAL12453</name>
</gene>